<dbReference type="SUPFAM" id="SSF52540">
    <property type="entry name" value="P-loop containing nucleoside triphosphate hydrolases"/>
    <property type="match status" value="1"/>
</dbReference>
<dbReference type="InterPro" id="IPR007831">
    <property type="entry name" value="T2SS_GspE_N"/>
</dbReference>
<feature type="domain" description="Bacterial type II secretion system protein E" evidence="4">
    <location>
        <begin position="336"/>
        <end position="719"/>
    </location>
</feature>
<dbReference type="Pfam" id="PF00437">
    <property type="entry name" value="T2SSE"/>
    <property type="match status" value="1"/>
</dbReference>
<dbReference type="Gene3D" id="3.40.50.300">
    <property type="entry name" value="P-loop containing nucleotide triphosphate hydrolases"/>
    <property type="match status" value="1"/>
</dbReference>
<evidence type="ECO:0000313" key="6">
    <source>
        <dbReference type="EMBL" id="PIE34656.1"/>
    </source>
</evidence>
<gene>
    <name evidence="6" type="ORF">CSA56_07145</name>
</gene>
<evidence type="ECO:0000313" key="7">
    <source>
        <dbReference type="Proteomes" id="UP000230821"/>
    </source>
</evidence>
<evidence type="ECO:0008006" key="8">
    <source>
        <dbReference type="Google" id="ProtNLM"/>
    </source>
</evidence>
<dbReference type="InterPro" id="IPR001482">
    <property type="entry name" value="T2SS/T4SS_dom"/>
</dbReference>
<dbReference type="SUPFAM" id="SSF160246">
    <property type="entry name" value="EspE N-terminal domain-like"/>
    <property type="match status" value="3"/>
</dbReference>
<dbReference type="InterPro" id="IPR037257">
    <property type="entry name" value="T2SS_E_N_sf"/>
</dbReference>
<dbReference type="PANTHER" id="PTHR30258">
    <property type="entry name" value="TYPE II SECRETION SYSTEM PROTEIN GSPE-RELATED"/>
    <property type="match status" value="1"/>
</dbReference>
<keyword evidence="2" id="KW-0547">Nucleotide-binding</keyword>
<dbReference type="Pfam" id="PF05157">
    <property type="entry name" value="MshEN"/>
    <property type="match status" value="1"/>
</dbReference>
<keyword evidence="3" id="KW-0067">ATP-binding</keyword>
<evidence type="ECO:0000256" key="3">
    <source>
        <dbReference type="ARBA" id="ARBA00022840"/>
    </source>
</evidence>
<comment type="similarity">
    <text evidence="1">Belongs to the GSP E family.</text>
</comment>
<sequence length="722" mass="81123">MLKSPKEVKLGEILRDAGLISPVQLTKALQEQKKTGSSLIEILTKKRYISKQSLVDMLTYEIPLPFGIKDPDKVLKNLLLDTGLTTEEELQQLIDESELGKRLVQEKYIKKFQLELARQDQQKTGHPLWRTLINLRFVAPDDITALLKDHMYRSQYTDLDQLVGEILVNTGQLTVDQLQHARDTHQKTSQPLGKILTEEGIISATRLAKALGEYLNIKFVDLGRAACDEKAAFLLPESYLREHKILPIRQEPHENGKPPSLLIAIVSPLDVAVRDNIRMMTGCNVVPLLTTEKALQNKLDQIFPPQTGHELLSLYESSQRMPESVRPMIRVDVGDLQDDGATVSLVTSLIEGAIHANATDIHLEPQIHEELRVRYRVDGMLHDIMKIPKHVHPMVISRIKVLADMDITERRQAQDGHITMKIGNMEYYMRIGTLPTKLGERLVIRILNEDRVLKGLKQLGLESQELSLVEKFISTPYGMILVTGPVGSGKTTTLYSALNEINMLTKNIITIEDPVEYQLPGISQVEVDEKIDLTFAAGLRAILRQDPNTLMVGEIRDSETASVAVRAALTGQQLFSTLHTQDAPGAITTLTYLGVQPFWIASSLTGVIAQRLIRTICPHCKERYQPAPQLLRLLNLEHDSHIEYYHGKGCDTCFHSGYSGRTGIFEIMTITDDLRELVAHNASESQIKDTAIRQGMSTLKMSGIRKIQRGETTIEETLRVIL</sequence>
<dbReference type="GO" id="GO:0005886">
    <property type="term" value="C:plasma membrane"/>
    <property type="evidence" value="ECO:0007669"/>
    <property type="project" value="TreeGrafter"/>
</dbReference>
<comment type="caution">
    <text evidence="6">The sequence shown here is derived from an EMBL/GenBank/DDBJ whole genome shotgun (WGS) entry which is preliminary data.</text>
</comment>
<dbReference type="AlphaFoldDB" id="A0A2G6KG55"/>
<dbReference type="EMBL" id="PDSK01000080">
    <property type="protein sequence ID" value="PIE34656.1"/>
    <property type="molecule type" value="Genomic_DNA"/>
</dbReference>
<accession>A0A2G6KG55</accession>
<dbReference type="FunFam" id="3.40.50.300:FF:000398">
    <property type="entry name" value="Type IV pilus assembly ATPase PilB"/>
    <property type="match status" value="1"/>
</dbReference>
<dbReference type="GO" id="GO:0005524">
    <property type="term" value="F:ATP binding"/>
    <property type="evidence" value="ECO:0007669"/>
    <property type="project" value="UniProtKB-KW"/>
</dbReference>
<dbReference type="PANTHER" id="PTHR30258:SF1">
    <property type="entry name" value="PROTEIN TRANSPORT PROTEIN HOFB HOMOLOG"/>
    <property type="match status" value="1"/>
</dbReference>
<dbReference type="Gene3D" id="3.30.450.90">
    <property type="match status" value="1"/>
</dbReference>
<dbReference type="GO" id="GO:0016887">
    <property type="term" value="F:ATP hydrolysis activity"/>
    <property type="evidence" value="ECO:0007669"/>
    <property type="project" value="TreeGrafter"/>
</dbReference>
<name>A0A2G6KG55_9BACT</name>
<evidence type="ECO:0000259" key="5">
    <source>
        <dbReference type="Pfam" id="PF05157"/>
    </source>
</evidence>
<organism evidence="6 7">
    <name type="scientific">candidate division KSB3 bacterium</name>
    <dbReference type="NCBI Taxonomy" id="2044937"/>
    <lineage>
        <taxon>Bacteria</taxon>
        <taxon>candidate division KSB3</taxon>
    </lineage>
</organism>
<dbReference type="Proteomes" id="UP000230821">
    <property type="component" value="Unassembled WGS sequence"/>
</dbReference>
<proteinExistence type="inferred from homology"/>
<evidence type="ECO:0000259" key="4">
    <source>
        <dbReference type="Pfam" id="PF00437"/>
    </source>
</evidence>
<evidence type="ECO:0000256" key="1">
    <source>
        <dbReference type="ARBA" id="ARBA00006611"/>
    </source>
</evidence>
<reference evidence="6 7" key="1">
    <citation type="submission" date="2017-10" db="EMBL/GenBank/DDBJ databases">
        <title>Novel microbial diversity and functional potential in the marine mammal oral microbiome.</title>
        <authorList>
            <person name="Dudek N.K."/>
            <person name="Sun C.L."/>
            <person name="Burstein D."/>
            <person name="Kantor R.S."/>
            <person name="Aliaga Goltsman D.S."/>
            <person name="Bik E.M."/>
            <person name="Thomas B.C."/>
            <person name="Banfield J.F."/>
            <person name="Relman D.A."/>
        </authorList>
    </citation>
    <scope>NUCLEOTIDE SEQUENCE [LARGE SCALE GENOMIC DNA]</scope>
    <source>
        <strain evidence="6">DOLJORAL78_47_16</strain>
    </source>
</reference>
<dbReference type="InterPro" id="IPR027417">
    <property type="entry name" value="P-loop_NTPase"/>
</dbReference>
<protein>
    <recommendedName>
        <fullName evidence="8">Type II secretion system protein GspE</fullName>
    </recommendedName>
</protein>
<feature type="domain" description="Type II secretion system protein GspE N-terminal" evidence="5">
    <location>
        <begin position="215"/>
        <end position="308"/>
    </location>
</feature>
<evidence type="ECO:0000256" key="2">
    <source>
        <dbReference type="ARBA" id="ARBA00022741"/>
    </source>
</evidence>
<dbReference type="Gene3D" id="3.30.300.160">
    <property type="entry name" value="Type II secretion system, protein E, N-terminal domain"/>
    <property type="match status" value="1"/>
</dbReference>
<dbReference type="CDD" id="cd01129">
    <property type="entry name" value="PulE-GspE-like"/>
    <property type="match status" value="1"/>
</dbReference>